<dbReference type="Gene3D" id="1.25.40.10">
    <property type="entry name" value="Tetratricopeptide repeat domain"/>
    <property type="match status" value="1"/>
</dbReference>
<sequence length="116" mass="13102">MAELDEKSAKRLKFLEKITADGSTDPLAWYGLALEYSKAERYDEALQTFTTLRTFNADYVPMYLMCGQMLGKCERWSEARDWLDAGVVVATRKGEAHALGELRTALQGVLFELGEE</sequence>
<reference evidence="2" key="1">
    <citation type="submission" date="2021-12" db="EMBL/GenBank/DDBJ databases">
        <title>Discovery of the Pendulisporaceae a myxobacterial family with distinct sporulation behavior and unique specialized metabolism.</title>
        <authorList>
            <person name="Garcia R."/>
            <person name="Popoff A."/>
            <person name="Bader C.D."/>
            <person name="Loehr J."/>
            <person name="Walesch S."/>
            <person name="Walt C."/>
            <person name="Boldt J."/>
            <person name="Bunk B."/>
            <person name="Haeckl F.J.F.P.J."/>
            <person name="Gunesch A.P."/>
            <person name="Birkelbach J."/>
            <person name="Nuebel U."/>
            <person name="Pietschmann T."/>
            <person name="Bach T."/>
            <person name="Mueller R."/>
        </authorList>
    </citation>
    <scope>NUCLEOTIDE SEQUENCE</scope>
    <source>
        <strain evidence="2">MSr11367</strain>
    </source>
</reference>
<protein>
    <submittedName>
        <fullName evidence="2">Tetratricopeptide repeat protein</fullName>
    </submittedName>
</protein>
<organism evidence="2 3">
    <name type="scientific">Pendulispora rubella</name>
    <dbReference type="NCBI Taxonomy" id="2741070"/>
    <lineage>
        <taxon>Bacteria</taxon>
        <taxon>Pseudomonadati</taxon>
        <taxon>Myxococcota</taxon>
        <taxon>Myxococcia</taxon>
        <taxon>Myxococcales</taxon>
        <taxon>Sorangiineae</taxon>
        <taxon>Pendulisporaceae</taxon>
        <taxon>Pendulispora</taxon>
    </lineage>
</organism>
<evidence type="ECO:0000313" key="2">
    <source>
        <dbReference type="EMBL" id="WXB06411.1"/>
    </source>
</evidence>
<proteinExistence type="predicted"/>
<name>A0ABZ2L648_9BACT</name>
<keyword evidence="1" id="KW-0802">TPR repeat</keyword>
<dbReference type="Proteomes" id="UP001374803">
    <property type="component" value="Chromosome"/>
</dbReference>
<dbReference type="PROSITE" id="PS50005">
    <property type="entry name" value="TPR"/>
    <property type="match status" value="1"/>
</dbReference>
<dbReference type="InterPro" id="IPR019734">
    <property type="entry name" value="TPR_rpt"/>
</dbReference>
<keyword evidence="3" id="KW-1185">Reference proteome</keyword>
<gene>
    <name evidence="2" type="ORF">LVJ94_04010</name>
</gene>
<dbReference type="RefSeq" id="WP_394836057.1">
    <property type="nucleotide sequence ID" value="NZ_CP089929.1"/>
</dbReference>
<dbReference type="InterPro" id="IPR011990">
    <property type="entry name" value="TPR-like_helical_dom_sf"/>
</dbReference>
<accession>A0ABZ2L648</accession>
<feature type="repeat" description="TPR" evidence="1">
    <location>
        <begin position="26"/>
        <end position="59"/>
    </location>
</feature>
<dbReference type="EMBL" id="CP089983">
    <property type="protein sequence ID" value="WXB06411.1"/>
    <property type="molecule type" value="Genomic_DNA"/>
</dbReference>
<evidence type="ECO:0000256" key="1">
    <source>
        <dbReference type="PROSITE-ProRule" id="PRU00339"/>
    </source>
</evidence>
<dbReference type="SUPFAM" id="SSF48452">
    <property type="entry name" value="TPR-like"/>
    <property type="match status" value="1"/>
</dbReference>
<evidence type="ECO:0000313" key="3">
    <source>
        <dbReference type="Proteomes" id="UP001374803"/>
    </source>
</evidence>